<comment type="cofactor">
    <cofactor evidence="1">
        <name>Co(2+)</name>
        <dbReference type="ChEBI" id="CHEBI:48828"/>
    </cofactor>
</comment>
<evidence type="ECO:0000256" key="5">
    <source>
        <dbReference type="ARBA" id="ARBA00022438"/>
    </source>
</evidence>
<gene>
    <name evidence="10" type="ORF">AF332_07805</name>
</gene>
<dbReference type="PANTHER" id="PTHR34448">
    <property type="entry name" value="AMINOPEPTIDASE"/>
    <property type="match status" value="1"/>
</dbReference>
<comment type="caution">
    <text evidence="10">The sequence shown here is derived from an EMBL/GenBank/DDBJ whole genome shotgun (WGS) entry which is preliminary data.</text>
</comment>
<dbReference type="Gene3D" id="3.40.1830.10">
    <property type="entry name" value="Thermophilic metalloprotease (M29)"/>
    <property type="match status" value="1"/>
</dbReference>
<dbReference type="PATRIC" id="fig|1459.3.peg.1646"/>
<reference evidence="11" key="1">
    <citation type="submission" date="2015-07" db="EMBL/GenBank/DDBJ databases">
        <title>Fjat-10036 dsm4.</title>
        <authorList>
            <person name="Liu B."/>
            <person name="Wang J."/>
            <person name="Zhu Y."/>
            <person name="Liu G."/>
            <person name="Chen Q."/>
            <person name="Chen Z."/>
            <person name="Lan J."/>
            <person name="Che J."/>
            <person name="Ge C."/>
            <person name="Shi H."/>
            <person name="Pan Z."/>
            <person name="Liu X."/>
        </authorList>
    </citation>
    <scope>NUCLEOTIDE SEQUENCE [LARGE SCALE GENOMIC DNA]</scope>
    <source>
        <strain evidence="11">DSM 4</strain>
    </source>
</reference>
<dbReference type="Proteomes" id="UP000037109">
    <property type="component" value="Unassembled WGS sequence"/>
</dbReference>
<evidence type="ECO:0000256" key="6">
    <source>
        <dbReference type="ARBA" id="ARBA00022670"/>
    </source>
</evidence>
<dbReference type="SUPFAM" id="SSF144052">
    <property type="entry name" value="Thermophilic metalloprotease-like"/>
    <property type="match status" value="1"/>
</dbReference>
<dbReference type="RefSeq" id="WP_053434074.1">
    <property type="nucleotide sequence ID" value="NZ_LGUF01000007.1"/>
</dbReference>
<evidence type="ECO:0000256" key="4">
    <source>
        <dbReference type="ARBA" id="ARBA00008236"/>
    </source>
</evidence>
<comment type="cofactor">
    <cofactor evidence="3">
        <name>Zn(2+)</name>
        <dbReference type="ChEBI" id="CHEBI:29105"/>
    </cofactor>
</comment>
<keyword evidence="8" id="KW-0378">Hydrolase</keyword>
<name>A0A0M0GB02_SPOGL</name>
<accession>A0A0M0GB02</accession>
<evidence type="ECO:0000256" key="1">
    <source>
        <dbReference type="ARBA" id="ARBA00001941"/>
    </source>
</evidence>
<dbReference type="GO" id="GO:0008237">
    <property type="term" value="F:metallopeptidase activity"/>
    <property type="evidence" value="ECO:0007669"/>
    <property type="project" value="UniProtKB-KW"/>
</dbReference>
<comment type="similarity">
    <text evidence="4">Belongs to the peptidase M29 family.</text>
</comment>
<dbReference type="InterPro" id="IPR000787">
    <property type="entry name" value="Peptidase_M29"/>
</dbReference>
<protein>
    <submittedName>
        <fullName evidence="10">Aminopeptidase</fullName>
    </submittedName>
</protein>
<dbReference type="InterPro" id="IPR052170">
    <property type="entry name" value="M29_Exopeptidase"/>
</dbReference>
<evidence type="ECO:0000313" key="10">
    <source>
        <dbReference type="EMBL" id="KON86707.1"/>
    </source>
</evidence>
<dbReference type="Pfam" id="PF02073">
    <property type="entry name" value="Peptidase_M29"/>
    <property type="match status" value="1"/>
</dbReference>
<dbReference type="PANTHER" id="PTHR34448:SF1">
    <property type="entry name" value="BLL6088 PROTEIN"/>
    <property type="match status" value="1"/>
</dbReference>
<evidence type="ECO:0000313" key="11">
    <source>
        <dbReference type="Proteomes" id="UP000037109"/>
    </source>
</evidence>
<keyword evidence="6" id="KW-0645">Protease</keyword>
<dbReference type="STRING" id="1459.AF332_07805"/>
<dbReference type="EMBL" id="LGUF01000007">
    <property type="protein sequence ID" value="KON86707.1"/>
    <property type="molecule type" value="Genomic_DNA"/>
</dbReference>
<organism evidence="10 11">
    <name type="scientific">Sporosarcina globispora</name>
    <name type="common">Bacillus globisporus</name>
    <dbReference type="NCBI Taxonomy" id="1459"/>
    <lineage>
        <taxon>Bacteria</taxon>
        <taxon>Bacillati</taxon>
        <taxon>Bacillota</taxon>
        <taxon>Bacilli</taxon>
        <taxon>Bacillales</taxon>
        <taxon>Caryophanaceae</taxon>
        <taxon>Sporosarcina</taxon>
    </lineage>
</organism>
<keyword evidence="7" id="KW-0479">Metal-binding</keyword>
<dbReference type="GO" id="GO:0006508">
    <property type="term" value="P:proteolysis"/>
    <property type="evidence" value="ECO:0007669"/>
    <property type="project" value="UniProtKB-KW"/>
</dbReference>
<comment type="cofactor">
    <cofactor evidence="2">
        <name>Mg(2+)</name>
        <dbReference type="ChEBI" id="CHEBI:18420"/>
    </cofactor>
</comment>
<dbReference type="InterPro" id="IPR035097">
    <property type="entry name" value="M29_N-terminal"/>
</dbReference>
<keyword evidence="11" id="KW-1185">Reference proteome</keyword>
<evidence type="ECO:0000256" key="7">
    <source>
        <dbReference type="ARBA" id="ARBA00022723"/>
    </source>
</evidence>
<sequence length="371" mass="42006">MKDPRIEKLAKNLINYSVRLQKGEKILIENFGLQKELVTALVKEAYAAGGYPFVSLKDHQVDRSLLLGAQEEQFNMMAEFEANVMSKMDAYIGLRSGDNINEQADVPDDKMKIHGSTIGQKVHREIRVPKTKWVVLRYPNASMAQLAKMSTEAFEDFYFDVCNLDYGKMDQAMDNLVELMNKTDKVRITGPGTDLSFSIKDIPAIKCSGQMNIPDGEVYTAPVRESVNGVITYNTPSPYHGFTFENVKLTFKDGKIVEAEANDSERINKIFDTDEGARYIGEFAIGVNPYILHPMQDILFDEKIDGSFHFTPGQCYDEAYNGNKSNIHWDMVNIQRPDYGGGEIYFDDVLIRKDGRFVISELEALNPENLK</sequence>
<dbReference type="AlphaFoldDB" id="A0A0M0GB02"/>
<evidence type="ECO:0000256" key="8">
    <source>
        <dbReference type="ARBA" id="ARBA00022801"/>
    </source>
</evidence>
<keyword evidence="5 10" id="KW-0031">Aminopeptidase</keyword>
<dbReference type="GO" id="GO:0004177">
    <property type="term" value="F:aminopeptidase activity"/>
    <property type="evidence" value="ECO:0007669"/>
    <property type="project" value="UniProtKB-KW"/>
</dbReference>
<proteinExistence type="inferred from homology"/>
<dbReference type="OrthoDB" id="9803993at2"/>
<dbReference type="GO" id="GO:0046872">
    <property type="term" value="F:metal ion binding"/>
    <property type="evidence" value="ECO:0007669"/>
    <property type="project" value="UniProtKB-KW"/>
</dbReference>
<keyword evidence="9" id="KW-0482">Metalloprotease</keyword>
<evidence type="ECO:0000256" key="2">
    <source>
        <dbReference type="ARBA" id="ARBA00001946"/>
    </source>
</evidence>
<evidence type="ECO:0000256" key="9">
    <source>
        <dbReference type="ARBA" id="ARBA00023049"/>
    </source>
</evidence>
<evidence type="ECO:0000256" key="3">
    <source>
        <dbReference type="ARBA" id="ARBA00001947"/>
    </source>
</evidence>